<dbReference type="AlphaFoldDB" id="A0A543IQ88"/>
<keyword evidence="3" id="KW-1185">Reference proteome</keyword>
<evidence type="ECO:0000313" key="2">
    <source>
        <dbReference type="EMBL" id="TQM72709.1"/>
    </source>
</evidence>
<sequence>MARMRYDLNHARDLSAPPAPDVEPVPPPLSGKWGGNGLTPERIRDYNKLLSRKRRVSVTRLPHSDPLYRLVQEERRRKARLRRYLAERERRRNGL</sequence>
<name>A0A543IQ88_9ACTN</name>
<comment type="caution">
    <text evidence="2">The sequence shown here is derived from an EMBL/GenBank/DDBJ whole genome shotgun (WGS) entry which is preliminary data.</text>
</comment>
<feature type="compositionally biased region" description="Pro residues" evidence="1">
    <location>
        <begin position="17"/>
        <end position="29"/>
    </location>
</feature>
<reference evidence="2 3" key="1">
    <citation type="submission" date="2019-06" db="EMBL/GenBank/DDBJ databases">
        <title>Sequencing the genomes of 1000 actinobacteria strains.</title>
        <authorList>
            <person name="Klenk H.-P."/>
        </authorList>
    </citation>
    <scope>NUCLEOTIDE SEQUENCE [LARGE SCALE GENOMIC DNA]</scope>
    <source>
        <strain evidence="2 3">DSM 43186</strain>
    </source>
</reference>
<feature type="region of interest" description="Disordered" evidence="1">
    <location>
        <begin position="1"/>
        <end position="38"/>
    </location>
</feature>
<dbReference type="EMBL" id="VFPQ01000002">
    <property type="protein sequence ID" value="TQM72709.1"/>
    <property type="molecule type" value="Genomic_DNA"/>
</dbReference>
<feature type="compositionally biased region" description="Basic and acidic residues" evidence="1">
    <location>
        <begin position="1"/>
        <end position="13"/>
    </location>
</feature>
<proteinExistence type="predicted"/>
<evidence type="ECO:0000256" key="1">
    <source>
        <dbReference type="SAM" id="MobiDB-lite"/>
    </source>
</evidence>
<organism evidence="2 3">
    <name type="scientific">Thermopolyspora flexuosa</name>
    <dbReference type="NCBI Taxonomy" id="103836"/>
    <lineage>
        <taxon>Bacteria</taxon>
        <taxon>Bacillati</taxon>
        <taxon>Actinomycetota</taxon>
        <taxon>Actinomycetes</taxon>
        <taxon>Streptosporangiales</taxon>
        <taxon>Streptosporangiaceae</taxon>
        <taxon>Thermopolyspora</taxon>
    </lineage>
</organism>
<evidence type="ECO:0000313" key="3">
    <source>
        <dbReference type="Proteomes" id="UP000319213"/>
    </source>
</evidence>
<gene>
    <name evidence="2" type="ORF">FHX40_4862</name>
</gene>
<protein>
    <submittedName>
        <fullName evidence="2">Uncharacterized protein</fullName>
    </submittedName>
</protein>
<accession>A0A543IQ88</accession>
<dbReference type="Proteomes" id="UP000319213">
    <property type="component" value="Unassembled WGS sequence"/>
</dbReference>